<gene>
    <name evidence="1" type="ORF">GAH_01944</name>
</gene>
<dbReference type="KEGG" id="gah:GAH_01944"/>
<dbReference type="STRING" id="113653.GAH_01944"/>
<name>A0A0F7IC39_9EURY</name>
<accession>A0A0F7IC39</accession>
<dbReference type="HOGENOM" id="CLU_078136_0_0_2"/>
<dbReference type="InParanoid" id="A0A0F7IC39"/>
<dbReference type="RefSeq" id="WP_048096412.1">
    <property type="nucleotide sequence ID" value="NZ_CP011267.1"/>
</dbReference>
<keyword evidence="2" id="KW-1185">Reference proteome</keyword>
<protein>
    <submittedName>
        <fullName evidence="1">Beta-lactamase superfamily domain</fullName>
    </submittedName>
</protein>
<dbReference type="SUPFAM" id="SSF56281">
    <property type="entry name" value="Metallo-hydrolase/oxidoreductase"/>
    <property type="match status" value="1"/>
</dbReference>
<organism evidence="1 2">
    <name type="scientific">Geoglobus ahangari</name>
    <dbReference type="NCBI Taxonomy" id="113653"/>
    <lineage>
        <taxon>Archaea</taxon>
        <taxon>Methanobacteriati</taxon>
        <taxon>Methanobacteriota</taxon>
        <taxon>Archaeoglobi</taxon>
        <taxon>Archaeoglobales</taxon>
        <taxon>Archaeoglobaceae</taxon>
        <taxon>Geoglobus</taxon>
    </lineage>
</organism>
<sequence>MSILDIAESFGTLIFRRKYGRGFRPHFSIRVNGVDFHIDSSPGKGYNIITHAHSDHFGQRNMKNHKAIASTETAKILEAVSGERFRGSVHEVGERLKLGGVSVATYPTHHMHGSTAYHFRDSGILITGDVKDFSDLPECEFLIAEATYGHPNYVFDDEIDRVIEVAENGYELGVYPIGKAQRIATLLSQHEIGFRTVDKIERICRALGIDYQDGDAMLLPPKSVTNGYVLSAQNFYRNRITVSDHVDYRGIIGLVEHCNPDYVLFYHGNPTKRLVSEIERSGRKVLTLSDIDVWL</sequence>
<evidence type="ECO:0000313" key="1">
    <source>
        <dbReference type="EMBL" id="AKG90783.1"/>
    </source>
</evidence>
<reference evidence="1 2" key="1">
    <citation type="submission" date="2015-04" db="EMBL/GenBank/DDBJ databases">
        <title>The complete genome sequence of the hyperthermophilic, obligate iron-reducing archaeon Geoglobus ahangari strain 234T.</title>
        <authorList>
            <person name="Manzella M.P."/>
            <person name="Holmes D.E."/>
            <person name="Rocheleau J.M."/>
            <person name="Chung A."/>
            <person name="Reguera G."/>
            <person name="Kashefi K."/>
        </authorList>
    </citation>
    <scope>NUCLEOTIDE SEQUENCE [LARGE SCALE GENOMIC DNA]</scope>
    <source>
        <strain evidence="1 2">234</strain>
    </source>
</reference>
<proteinExistence type="predicted"/>
<dbReference type="Proteomes" id="UP000034723">
    <property type="component" value="Chromosome"/>
</dbReference>
<dbReference type="EMBL" id="CP011267">
    <property type="protein sequence ID" value="AKG90783.1"/>
    <property type="molecule type" value="Genomic_DNA"/>
</dbReference>
<dbReference type="OrthoDB" id="40950at2157"/>
<dbReference type="InterPro" id="IPR036866">
    <property type="entry name" value="RibonucZ/Hydroxyglut_hydro"/>
</dbReference>
<dbReference type="Gene3D" id="3.60.15.10">
    <property type="entry name" value="Ribonuclease Z/Hydroxyacylglutathione hydrolase-like"/>
    <property type="match status" value="1"/>
</dbReference>
<dbReference type="AlphaFoldDB" id="A0A0F7IC39"/>
<dbReference type="GeneID" id="24804509"/>
<evidence type="ECO:0000313" key="2">
    <source>
        <dbReference type="Proteomes" id="UP000034723"/>
    </source>
</evidence>